<organism evidence="2 3">
    <name type="scientific">Faecalibacillus intestinalis</name>
    <dbReference type="NCBI Taxonomy" id="1982626"/>
    <lineage>
        <taxon>Bacteria</taxon>
        <taxon>Bacillati</taxon>
        <taxon>Bacillota</taxon>
        <taxon>Erysipelotrichia</taxon>
        <taxon>Erysipelotrichales</taxon>
        <taxon>Coprobacillaceae</taxon>
        <taxon>Faecalibacillus</taxon>
    </lineage>
</organism>
<feature type="transmembrane region" description="Helical" evidence="1">
    <location>
        <begin position="98"/>
        <end position="119"/>
    </location>
</feature>
<evidence type="ECO:0008006" key="4">
    <source>
        <dbReference type="Google" id="ProtNLM"/>
    </source>
</evidence>
<dbReference type="EMBL" id="PYLQ01000013">
    <property type="protein sequence ID" value="PST40087.1"/>
    <property type="molecule type" value="Genomic_DNA"/>
</dbReference>
<accession>A0A2T3FXU1</accession>
<comment type="caution">
    <text evidence="2">The sequence shown here is derived from an EMBL/GenBank/DDBJ whole genome shotgun (WGS) entry which is preliminary data.</text>
</comment>
<proteinExistence type="predicted"/>
<keyword evidence="1" id="KW-0472">Membrane</keyword>
<gene>
    <name evidence="2" type="ORF">C7U54_09280</name>
</gene>
<evidence type="ECO:0000313" key="3">
    <source>
        <dbReference type="Proteomes" id="UP000240974"/>
    </source>
</evidence>
<keyword evidence="1" id="KW-0812">Transmembrane</keyword>
<keyword evidence="1" id="KW-1133">Transmembrane helix</keyword>
<evidence type="ECO:0000256" key="1">
    <source>
        <dbReference type="SAM" id="Phobius"/>
    </source>
</evidence>
<name>A0A2T3FXU1_9FIRM</name>
<sequence length="120" mass="14397">MIIGFLFTIKGAFNILKGLNYFIFKDNFKMIPMELTSVYKSPVSVYEITYIYCYQSIHQGTNVKYKTKGHDYKKEVGDTDFFYYDERLHIVYEDEEYVTSYMILGIFLFLFGLRIIFLYI</sequence>
<dbReference type="RefSeq" id="WP_107030104.1">
    <property type="nucleotide sequence ID" value="NZ_PYLQ01000013.1"/>
</dbReference>
<protein>
    <recommendedName>
        <fullName evidence="4">DUF3592 domain-containing protein</fullName>
    </recommendedName>
</protein>
<keyword evidence="3" id="KW-1185">Reference proteome</keyword>
<evidence type="ECO:0000313" key="2">
    <source>
        <dbReference type="EMBL" id="PST40087.1"/>
    </source>
</evidence>
<dbReference type="AlphaFoldDB" id="A0A2T3FXU1"/>
<reference evidence="2 3" key="1">
    <citation type="journal article" date="2019" name="Int. J. Syst. Evol. Microbiol.">
        <title>Faecalibacillus intestinalis gen. nov., sp. nov. and Faecalibacillus faecis sp. nov., isolated from human faeces.</title>
        <authorList>
            <person name="Seo B."/>
            <person name="Jeon K."/>
            <person name="Baek I."/>
            <person name="Lee Y.M."/>
            <person name="Baek K."/>
            <person name="Ko G."/>
        </authorList>
    </citation>
    <scope>NUCLEOTIDE SEQUENCE [LARGE SCALE GENOMIC DNA]</scope>
    <source>
        <strain evidence="2 3">SNUG30099</strain>
    </source>
</reference>
<dbReference type="Proteomes" id="UP000240974">
    <property type="component" value="Unassembled WGS sequence"/>
</dbReference>